<gene>
    <name evidence="1" type="ORF">NN4_19490</name>
</gene>
<name>A0A511M9X0_9NOCA</name>
<proteinExistence type="predicted"/>
<dbReference type="AlphaFoldDB" id="A0A511M9X0"/>
<evidence type="ECO:0000313" key="2">
    <source>
        <dbReference type="Proteomes" id="UP000321424"/>
    </source>
</evidence>
<keyword evidence="2" id="KW-1185">Reference proteome</keyword>
<sequence length="80" mass="8914">MGMVGEYLTWEQAAGEVPISTEFVAGVDFDPADFDECEIVREASARHGQERDSVLLRQNDDLRSEVAQLRQQLADLTGTE</sequence>
<reference evidence="1 2" key="1">
    <citation type="submission" date="2019-07" db="EMBL/GenBank/DDBJ databases">
        <title>Whole genome shotgun sequence of Nocardia ninae NBRC 108245.</title>
        <authorList>
            <person name="Hosoyama A."/>
            <person name="Uohara A."/>
            <person name="Ohji S."/>
            <person name="Ichikawa N."/>
        </authorList>
    </citation>
    <scope>NUCLEOTIDE SEQUENCE [LARGE SCALE GENOMIC DNA]</scope>
    <source>
        <strain evidence="1 2">NBRC 108245</strain>
    </source>
</reference>
<dbReference type="EMBL" id="BJXA01000009">
    <property type="protein sequence ID" value="GEM37430.1"/>
    <property type="molecule type" value="Genomic_DNA"/>
</dbReference>
<organism evidence="1 2">
    <name type="scientific">Nocardia ninae NBRC 108245</name>
    <dbReference type="NCBI Taxonomy" id="1210091"/>
    <lineage>
        <taxon>Bacteria</taxon>
        <taxon>Bacillati</taxon>
        <taxon>Actinomycetota</taxon>
        <taxon>Actinomycetes</taxon>
        <taxon>Mycobacteriales</taxon>
        <taxon>Nocardiaceae</taxon>
        <taxon>Nocardia</taxon>
    </lineage>
</organism>
<protein>
    <submittedName>
        <fullName evidence="1">Uncharacterized protein</fullName>
    </submittedName>
</protein>
<dbReference type="Proteomes" id="UP000321424">
    <property type="component" value="Unassembled WGS sequence"/>
</dbReference>
<evidence type="ECO:0000313" key="1">
    <source>
        <dbReference type="EMBL" id="GEM37430.1"/>
    </source>
</evidence>
<comment type="caution">
    <text evidence="1">The sequence shown here is derived from an EMBL/GenBank/DDBJ whole genome shotgun (WGS) entry which is preliminary data.</text>
</comment>
<accession>A0A511M9X0</accession>